<reference evidence="12 13" key="1">
    <citation type="submission" date="2019-10" db="EMBL/GenBank/DDBJ databases">
        <title>Evaluation of single-gene subtyping targets for Pseudomonas.</title>
        <authorList>
            <person name="Reichler S.J."/>
            <person name="Orsi R.H."/>
            <person name="Wiedmann M."/>
            <person name="Martin N.H."/>
            <person name="Murphy S.I."/>
        </authorList>
    </citation>
    <scope>NUCLEOTIDE SEQUENCE [LARGE SCALE GENOMIC DNA]</scope>
    <source>
        <strain evidence="11 13">FSL R10-3254</strain>
        <strain evidence="10 12">FSL R10-3257</strain>
    </source>
</reference>
<dbReference type="SUPFAM" id="SSF103473">
    <property type="entry name" value="MFS general substrate transporter"/>
    <property type="match status" value="1"/>
</dbReference>
<protein>
    <submittedName>
        <fullName evidence="10">DHA2 family efflux MFS transporter permease subunit</fullName>
    </submittedName>
</protein>
<feature type="transmembrane region" description="Helical" evidence="8">
    <location>
        <begin position="138"/>
        <end position="163"/>
    </location>
</feature>
<dbReference type="InterPro" id="IPR020846">
    <property type="entry name" value="MFS_dom"/>
</dbReference>
<evidence type="ECO:0000256" key="5">
    <source>
        <dbReference type="ARBA" id="ARBA00022692"/>
    </source>
</evidence>
<comment type="subcellular location">
    <subcellularLocation>
        <location evidence="1">Cell membrane</location>
        <topology evidence="1">Multi-pass membrane protein</topology>
    </subcellularLocation>
</comment>
<keyword evidence="4" id="KW-1003">Cell membrane</keyword>
<feature type="transmembrane region" description="Helical" evidence="8">
    <location>
        <begin position="12"/>
        <end position="31"/>
    </location>
</feature>
<feature type="transmembrane region" description="Helical" evidence="8">
    <location>
        <begin position="78"/>
        <end position="98"/>
    </location>
</feature>
<feature type="transmembrane region" description="Helical" evidence="8">
    <location>
        <begin position="199"/>
        <end position="218"/>
    </location>
</feature>
<dbReference type="PROSITE" id="PS00216">
    <property type="entry name" value="SUGAR_TRANSPORT_1"/>
    <property type="match status" value="1"/>
</dbReference>
<evidence type="ECO:0000256" key="6">
    <source>
        <dbReference type="ARBA" id="ARBA00022989"/>
    </source>
</evidence>
<evidence type="ECO:0000313" key="10">
    <source>
        <dbReference type="EMBL" id="MQT45772.1"/>
    </source>
</evidence>
<proteinExistence type="inferred from homology"/>
<dbReference type="GO" id="GO:0005886">
    <property type="term" value="C:plasma membrane"/>
    <property type="evidence" value="ECO:0007669"/>
    <property type="project" value="UniProtKB-SubCell"/>
</dbReference>
<organism evidence="10 12">
    <name type="scientific">Pseudomonas helleri</name>
    <dbReference type="NCBI Taxonomy" id="1608996"/>
    <lineage>
        <taxon>Bacteria</taxon>
        <taxon>Pseudomonadati</taxon>
        <taxon>Pseudomonadota</taxon>
        <taxon>Gammaproteobacteria</taxon>
        <taxon>Pseudomonadales</taxon>
        <taxon>Pseudomonadaceae</taxon>
        <taxon>Pseudomonas</taxon>
    </lineage>
</organism>
<feature type="domain" description="Major facilitator superfamily (MFS) profile" evidence="9">
    <location>
        <begin position="13"/>
        <end position="462"/>
    </location>
</feature>
<feature type="transmembrane region" description="Helical" evidence="8">
    <location>
        <begin position="303"/>
        <end position="321"/>
    </location>
</feature>
<accession>A0A6A7YHS9</accession>
<dbReference type="PROSITE" id="PS51257">
    <property type="entry name" value="PROKAR_LIPOPROTEIN"/>
    <property type="match status" value="1"/>
</dbReference>
<evidence type="ECO:0000256" key="4">
    <source>
        <dbReference type="ARBA" id="ARBA00022475"/>
    </source>
</evidence>
<feature type="transmembrane region" description="Helical" evidence="8">
    <location>
        <begin position="357"/>
        <end position="378"/>
    </location>
</feature>
<feature type="transmembrane region" description="Helical" evidence="8">
    <location>
        <begin position="390"/>
        <end position="416"/>
    </location>
</feature>
<evidence type="ECO:0000259" key="9">
    <source>
        <dbReference type="PROSITE" id="PS50850"/>
    </source>
</evidence>
<dbReference type="AlphaFoldDB" id="A0A6A7YHS9"/>
<dbReference type="EMBL" id="WIWJ01000004">
    <property type="protein sequence ID" value="MQT45772.1"/>
    <property type="molecule type" value="Genomic_DNA"/>
</dbReference>
<feature type="transmembrane region" description="Helical" evidence="8">
    <location>
        <begin position="333"/>
        <end position="351"/>
    </location>
</feature>
<feature type="transmembrane region" description="Helical" evidence="8">
    <location>
        <begin position="436"/>
        <end position="457"/>
    </location>
</feature>
<keyword evidence="5 8" id="KW-0812">Transmembrane</keyword>
<dbReference type="InterPro" id="IPR005829">
    <property type="entry name" value="Sugar_transporter_CS"/>
</dbReference>
<comment type="similarity">
    <text evidence="2">Belongs to the major facilitator superfamily. EmrB family.</text>
</comment>
<dbReference type="PANTHER" id="PTHR42718:SF9">
    <property type="entry name" value="MAJOR FACILITATOR SUPERFAMILY MULTIDRUG TRANSPORTER MFSC"/>
    <property type="match status" value="1"/>
</dbReference>
<dbReference type="NCBIfam" id="TIGR00711">
    <property type="entry name" value="efflux_EmrB"/>
    <property type="match status" value="1"/>
</dbReference>
<comment type="caution">
    <text evidence="10">The sequence shown here is derived from an EMBL/GenBank/DDBJ whole genome shotgun (WGS) entry which is preliminary data.</text>
</comment>
<dbReference type="InterPro" id="IPR036259">
    <property type="entry name" value="MFS_trans_sf"/>
</dbReference>
<evidence type="ECO:0000313" key="12">
    <source>
        <dbReference type="Proteomes" id="UP000441404"/>
    </source>
</evidence>
<evidence type="ECO:0000256" key="3">
    <source>
        <dbReference type="ARBA" id="ARBA00022448"/>
    </source>
</evidence>
<name>A0A6A7YHS9_9PSED</name>
<dbReference type="RefSeq" id="WP_153326420.1">
    <property type="nucleotide sequence ID" value="NZ_WIWI01000004.1"/>
</dbReference>
<keyword evidence="3" id="KW-0813">Transport</keyword>
<dbReference type="Gene3D" id="1.20.1720.10">
    <property type="entry name" value="Multidrug resistance protein D"/>
    <property type="match status" value="1"/>
</dbReference>
<dbReference type="Pfam" id="PF07690">
    <property type="entry name" value="MFS_1"/>
    <property type="match status" value="1"/>
</dbReference>
<dbReference type="PRINTS" id="PR01036">
    <property type="entry name" value="TCRTETB"/>
</dbReference>
<dbReference type="PROSITE" id="PS50850">
    <property type="entry name" value="MFS"/>
    <property type="match status" value="1"/>
</dbReference>
<dbReference type="GO" id="GO:0022857">
    <property type="term" value="F:transmembrane transporter activity"/>
    <property type="evidence" value="ECO:0007669"/>
    <property type="project" value="InterPro"/>
</dbReference>
<keyword evidence="6 8" id="KW-1133">Transmembrane helix</keyword>
<dbReference type="Gene3D" id="1.20.1250.20">
    <property type="entry name" value="MFS general substrate transporter like domains"/>
    <property type="match status" value="1"/>
</dbReference>
<dbReference type="InterPro" id="IPR004638">
    <property type="entry name" value="EmrB-like"/>
</dbReference>
<evidence type="ECO:0000313" key="13">
    <source>
        <dbReference type="Proteomes" id="UP000489190"/>
    </source>
</evidence>
<dbReference type="Proteomes" id="UP000489190">
    <property type="component" value="Unassembled WGS sequence"/>
</dbReference>
<evidence type="ECO:0000256" key="8">
    <source>
        <dbReference type="SAM" id="Phobius"/>
    </source>
</evidence>
<feature type="transmembrane region" description="Helical" evidence="8">
    <location>
        <begin position="51"/>
        <end position="71"/>
    </location>
</feature>
<evidence type="ECO:0000256" key="2">
    <source>
        <dbReference type="ARBA" id="ARBA00008537"/>
    </source>
</evidence>
<evidence type="ECO:0000256" key="1">
    <source>
        <dbReference type="ARBA" id="ARBA00004651"/>
    </source>
</evidence>
<dbReference type="InterPro" id="IPR011701">
    <property type="entry name" value="MFS"/>
</dbReference>
<dbReference type="EMBL" id="WIWI01000004">
    <property type="protein sequence ID" value="MQT87924.1"/>
    <property type="molecule type" value="Genomic_DNA"/>
</dbReference>
<dbReference type="CDD" id="cd17321">
    <property type="entry name" value="MFS_MMR_MDR_like"/>
    <property type="match status" value="1"/>
</dbReference>
<feature type="transmembrane region" description="Helical" evidence="8">
    <location>
        <begin position="104"/>
        <end position="126"/>
    </location>
</feature>
<evidence type="ECO:0000256" key="7">
    <source>
        <dbReference type="ARBA" id="ARBA00023136"/>
    </source>
</evidence>
<dbReference type="PANTHER" id="PTHR42718">
    <property type="entry name" value="MAJOR FACILITATOR SUPERFAMILY MULTIDRUG TRANSPORTER MFSC"/>
    <property type="match status" value="1"/>
</dbReference>
<dbReference type="Proteomes" id="UP000441404">
    <property type="component" value="Unassembled WGS sequence"/>
</dbReference>
<feature type="transmembrane region" description="Helical" evidence="8">
    <location>
        <begin position="224"/>
        <end position="246"/>
    </location>
</feature>
<sequence>MSSAIKTHSRWLALGGISIASFLGCIDFTIVNTAIPAIQTELNASIDQSQWVVTMFVMALCSFMVAAGRLADVYGRRGALYTGMLVFALASLGAGLSTSIGMLIAWRFVQGLACAVLYTTSANLVADAFAPRQRGMALGLLFAANGLGLAAGPVAGGLLVAAWGWRSVFLLNVPLIVLAFALCLGQLQASRPPATTQKLDIPGLLLLMLGIPGLLLLISHAGEWGWGSVQTLLLAGGTAVLLGLFIRIELRSEQPLVNLGIFTNRRFIAASMATFCLAFFYCAAFFLMPLYLGLIRGQDSAGIGWMLLPTTLVMAAVSPLAGRLVDRYTTTPVLIAGLLFLALSALIQSRFTLNSDLSTVLLAFACMGIGWGCMLGPSTMAALSSVPEQLGAVAMGTSWTLHNLGGALGVTIATALYTSVTSSAGVWTQVVFLSGFQAAMGLLVGVSLAGGLAVLALSRRSGMTAPAQTWSGK</sequence>
<keyword evidence="7 8" id="KW-0472">Membrane</keyword>
<feature type="transmembrane region" description="Helical" evidence="8">
    <location>
        <begin position="169"/>
        <end position="187"/>
    </location>
</feature>
<gene>
    <name evidence="11" type="ORF">GHO39_01920</name>
    <name evidence="10" type="ORF">GHO40_03350</name>
</gene>
<evidence type="ECO:0000313" key="11">
    <source>
        <dbReference type="EMBL" id="MQT87924.1"/>
    </source>
</evidence>
<feature type="transmembrane region" description="Helical" evidence="8">
    <location>
        <begin position="267"/>
        <end position="291"/>
    </location>
</feature>